<evidence type="ECO:0000313" key="5">
    <source>
        <dbReference type="EMBL" id="EEO30395.1"/>
    </source>
</evidence>
<dbReference type="NCBIfam" id="TIGR02100">
    <property type="entry name" value="glgX_debranch"/>
    <property type="match status" value="1"/>
</dbReference>
<dbReference type="Gene3D" id="2.60.40.1180">
    <property type="entry name" value="Golgi alpha-mannosidase II"/>
    <property type="match status" value="1"/>
</dbReference>
<dbReference type="CDD" id="cd11326">
    <property type="entry name" value="AmyAc_Glg_debranch"/>
    <property type="match status" value="1"/>
</dbReference>
<dbReference type="SUPFAM" id="SSF51445">
    <property type="entry name" value="(Trans)glycosidases"/>
    <property type="match status" value="1"/>
</dbReference>
<protein>
    <submittedName>
        <fullName evidence="5">Glycogen debranching enzyme GlgX</fullName>
        <ecNumber evidence="5">3.2.1.-</ecNumber>
    </submittedName>
</protein>
<proteinExistence type="inferred from homology"/>
<dbReference type="CDD" id="cd02856">
    <property type="entry name" value="E_set_GDE_Isoamylase_N"/>
    <property type="match status" value="1"/>
</dbReference>
<comment type="similarity">
    <text evidence="1">Belongs to the glycosyl hydrolase 13 family.</text>
</comment>
<dbReference type="InterPro" id="IPR017853">
    <property type="entry name" value="GH"/>
</dbReference>
<dbReference type="GO" id="GO:0004135">
    <property type="term" value="F:amylo-alpha-1,6-glucosidase activity"/>
    <property type="evidence" value="ECO:0007669"/>
    <property type="project" value="InterPro"/>
</dbReference>
<dbReference type="InterPro" id="IPR013783">
    <property type="entry name" value="Ig-like_fold"/>
</dbReference>
<dbReference type="InterPro" id="IPR044505">
    <property type="entry name" value="GlgX_Isoamylase_N_E_set"/>
</dbReference>
<dbReference type="Pfam" id="PF00128">
    <property type="entry name" value="Alpha-amylase"/>
    <property type="match status" value="1"/>
</dbReference>
<dbReference type="InterPro" id="IPR014756">
    <property type="entry name" value="Ig_E-set"/>
</dbReference>
<dbReference type="HOGENOM" id="CLU_011725_1_1_4"/>
<dbReference type="Gene3D" id="3.20.20.80">
    <property type="entry name" value="Glycosidases"/>
    <property type="match status" value="1"/>
</dbReference>
<dbReference type="InterPro" id="IPR004193">
    <property type="entry name" value="Glyco_hydro_13_N"/>
</dbReference>
<name>C3XB19_OXAFO</name>
<dbReference type="Proteomes" id="UP000005089">
    <property type="component" value="Unassembled WGS sequence"/>
</dbReference>
<dbReference type="PANTHER" id="PTHR43002">
    <property type="entry name" value="GLYCOGEN DEBRANCHING ENZYME"/>
    <property type="match status" value="1"/>
</dbReference>
<dbReference type="STRING" id="847.BRW83_0682"/>
<dbReference type="EMBL" id="GG658170">
    <property type="protein sequence ID" value="EEO30395.1"/>
    <property type="molecule type" value="Genomic_DNA"/>
</dbReference>
<dbReference type="InterPro" id="IPR013780">
    <property type="entry name" value="Glyco_hydro_b"/>
</dbReference>
<evidence type="ECO:0000256" key="1">
    <source>
        <dbReference type="ARBA" id="ARBA00008061"/>
    </source>
</evidence>
<dbReference type="Pfam" id="PF02922">
    <property type="entry name" value="CBM_48"/>
    <property type="match status" value="1"/>
</dbReference>
<dbReference type="InterPro" id="IPR011837">
    <property type="entry name" value="Glycogen_debranch_GlgX"/>
</dbReference>
<reference evidence="5 6" key="1">
    <citation type="submission" date="2009-02" db="EMBL/GenBank/DDBJ databases">
        <title>The Genome Sequence of Oxalobacter formigenes OXCC13.</title>
        <authorList>
            <consortium name="The Broad Institute Genome Sequencing Platform"/>
            <person name="Ward D."/>
            <person name="Young S.K."/>
            <person name="Kodira C.D."/>
            <person name="Zeng Q."/>
            <person name="Koehrsen M."/>
            <person name="Alvarado L."/>
            <person name="Berlin A."/>
            <person name="Borenstein D."/>
            <person name="Chen Z."/>
            <person name="Engels R."/>
            <person name="Freedman E."/>
            <person name="Gellesch M."/>
            <person name="Goldberg J."/>
            <person name="Griggs A."/>
            <person name="Gujja S."/>
            <person name="Heiman D."/>
            <person name="Hepburn T."/>
            <person name="Howarth C."/>
            <person name="Jen D."/>
            <person name="Larson L."/>
            <person name="Lewis B."/>
            <person name="Mehta T."/>
            <person name="Park D."/>
            <person name="Pearson M."/>
            <person name="Roberts A."/>
            <person name="Saif S."/>
            <person name="Shea T."/>
            <person name="Shenoy N."/>
            <person name="Sisk P."/>
            <person name="Stolte C."/>
            <person name="Sykes S."/>
            <person name="Walk T."/>
            <person name="White J."/>
            <person name="Yandava C."/>
            <person name="Allison M.J."/>
            <person name="Lander E."/>
            <person name="Nusbaum C."/>
            <person name="Galagan J."/>
            <person name="Birren B."/>
        </authorList>
    </citation>
    <scope>NUCLEOTIDE SEQUENCE [LARGE SCALE GENOMIC DNA]</scope>
    <source>
        <strain evidence="5 6">OXCC13</strain>
    </source>
</reference>
<sequence length="680" mass="76750">MQMDDSLQLQPGSSSPLGAHWDGKGINFALAAPSAQSVTLCLFDEVGLEEKVRLPMPSVEDGVWSGYLPDASPGLVYAYRVSGEYAPEKGLRYNANKVLLDPYARQVIGHYDGQDAFSGESEIDTAVFALKGKVVHEIYDWENVVSPRIPTAQTVLYELHPKGFTKLHPDVPENIRGTYAALAEPAVLDYLEKLGVTTVELLPVFSKTNEARLTRMGLVNYWGYNTIGFFAPENAYWSGRPGTTPMSELKDAIKALHRRRIEVILDVVYNHTAEGDERGPTLSYRGIDNAMYYHLLSDDPARYENWSGCGNCLNLGHPRVLQMVMDSLRYWVEEFHIDGFRFDLAPILARDHIQYSINSGFFRAVAEDPVLTHVKLIAEPWDMGPDGYQLGNFPFGWLEWNDKYRDVMRSFWLHQGPSLGEFVRRFAGSADLFRHKERQPISSVNFITAHDGFTLMDLVSYNHKHNEANGENNRDGTDHNLSWNCGQEGEATLSEVILRRKKLRRALLATLLFSQGTPMLVAGDEFGHSQQGNNNPYCHDSELTWLDWEKADTPLQEFVASLIALRKRYPALRQSKWFTEDNMTFDNTDAVIRWLSPTGSEKMGSAWTDKSLFCMGMLIRTNNPPNTCLILLNASLHSIIFRLPPGRWKVQADSSDTFEVKSNLEFQVLLPGNSILLAVP</sequence>
<evidence type="ECO:0000256" key="2">
    <source>
        <dbReference type="ARBA" id="ARBA00022801"/>
    </source>
</evidence>
<dbReference type="SUPFAM" id="SSF51011">
    <property type="entry name" value="Glycosyl hydrolase domain"/>
    <property type="match status" value="1"/>
</dbReference>
<dbReference type="InterPro" id="IPR006047">
    <property type="entry name" value="GH13_cat_dom"/>
</dbReference>
<keyword evidence="6" id="KW-1185">Reference proteome</keyword>
<gene>
    <name evidence="5" type="primary">glgX</name>
    <name evidence="5" type="ORF">OFBG_01423</name>
</gene>
<keyword evidence="3 5" id="KW-0326">Glycosidase</keyword>
<dbReference type="GO" id="GO:0005980">
    <property type="term" value="P:glycogen catabolic process"/>
    <property type="evidence" value="ECO:0007669"/>
    <property type="project" value="InterPro"/>
</dbReference>
<dbReference type="OrthoDB" id="9800174at2"/>
<evidence type="ECO:0000313" key="6">
    <source>
        <dbReference type="Proteomes" id="UP000005089"/>
    </source>
</evidence>
<dbReference type="SMART" id="SM00642">
    <property type="entry name" value="Aamy"/>
    <property type="match status" value="1"/>
</dbReference>
<dbReference type="SUPFAM" id="SSF81296">
    <property type="entry name" value="E set domains"/>
    <property type="match status" value="1"/>
</dbReference>
<organism evidence="5 6">
    <name type="scientific">Oxalobacter formigenes OXCC13</name>
    <dbReference type="NCBI Taxonomy" id="556269"/>
    <lineage>
        <taxon>Bacteria</taxon>
        <taxon>Pseudomonadati</taxon>
        <taxon>Pseudomonadota</taxon>
        <taxon>Betaproteobacteria</taxon>
        <taxon>Burkholderiales</taxon>
        <taxon>Oxalobacteraceae</taxon>
        <taxon>Oxalobacter</taxon>
    </lineage>
</organism>
<keyword evidence="2 5" id="KW-0378">Hydrolase</keyword>
<dbReference type="eggNOG" id="COG1523">
    <property type="taxonomic scope" value="Bacteria"/>
</dbReference>
<accession>C3XB19</accession>
<dbReference type="AlphaFoldDB" id="C3XB19"/>
<evidence type="ECO:0000256" key="3">
    <source>
        <dbReference type="ARBA" id="ARBA00023295"/>
    </source>
</evidence>
<feature type="domain" description="Glycosyl hydrolase family 13 catalytic" evidence="4">
    <location>
        <begin position="158"/>
        <end position="566"/>
    </location>
</feature>
<evidence type="ECO:0000259" key="4">
    <source>
        <dbReference type="SMART" id="SM00642"/>
    </source>
</evidence>
<dbReference type="EC" id="3.2.1.-" evidence="5"/>
<dbReference type="Gene3D" id="2.60.40.10">
    <property type="entry name" value="Immunoglobulins"/>
    <property type="match status" value="1"/>
</dbReference>